<dbReference type="Pfam" id="PF16571">
    <property type="entry name" value="FBP_C"/>
    <property type="match status" value="1"/>
</dbReference>
<name>A0ABR7DBR8_9CLOT</name>
<evidence type="ECO:0000313" key="4">
    <source>
        <dbReference type="Proteomes" id="UP000596929"/>
    </source>
</evidence>
<dbReference type="EMBL" id="JACOOO010000015">
    <property type="protein sequence ID" value="MBC5628836.1"/>
    <property type="molecule type" value="Genomic_DNA"/>
</dbReference>
<keyword evidence="4" id="KW-1185">Reference proteome</keyword>
<gene>
    <name evidence="3" type="ORF">H8S20_08030</name>
</gene>
<dbReference type="CDD" id="cd16342">
    <property type="entry name" value="FusC_FusB"/>
    <property type="match status" value="1"/>
</dbReference>
<sequence>MDSFIKKQQFNFIKKCLFDLNGAFRNCIDANIVDTTKACIQNKIYDYFTDLTEEQRTILDISKITDPLHIDGYIKDLDQYVYGMPTITASQINKVFKKEKKLKIPNLNDEDSKIVYLGWIDEAIRKLLIIYNLDGKFVGMACRLPSTNSNNTNICTLCNHVGPESEIAFVSPICKTSNPGLDSYKSIGFHVCLDSKTCNDRITSTEKLENLLIEVNNIKKK</sequence>
<organism evidence="3 4">
    <name type="scientific">Clostridium hominis</name>
    <dbReference type="NCBI Taxonomy" id="2763036"/>
    <lineage>
        <taxon>Bacteria</taxon>
        <taxon>Bacillati</taxon>
        <taxon>Bacillota</taxon>
        <taxon>Clostridia</taxon>
        <taxon>Eubacteriales</taxon>
        <taxon>Clostridiaceae</taxon>
        <taxon>Clostridium</taxon>
    </lineage>
</organism>
<dbReference type="InterPro" id="IPR032330">
    <property type="entry name" value="EF-G-binding_C"/>
</dbReference>
<dbReference type="InterPro" id="IPR010841">
    <property type="entry name" value="EF-G-binding_N"/>
</dbReference>
<feature type="domain" description="Elongation factor G-binding protein N-terminal" evidence="1">
    <location>
        <begin position="4"/>
        <end position="85"/>
    </location>
</feature>
<evidence type="ECO:0000313" key="3">
    <source>
        <dbReference type="EMBL" id="MBC5628836.1"/>
    </source>
</evidence>
<reference evidence="3 4" key="1">
    <citation type="submission" date="2020-08" db="EMBL/GenBank/DDBJ databases">
        <title>Genome public.</title>
        <authorList>
            <person name="Liu C."/>
            <person name="Sun Q."/>
        </authorList>
    </citation>
    <scope>NUCLEOTIDE SEQUENCE [LARGE SCALE GENOMIC DNA]</scope>
    <source>
        <strain evidence="3 4">NSJ-6</strain>
    </source>
</reference>
<evidence type="ECO:0000259" key="1">
    <source>
        <dbReference type="Pfam" id="PF07299"/>
    </source>
</evidence>
<proteinExistence type="predicted"/>
<accession>A0ABR7DBR8</accession>
<dbReference type="Gene3D" id="1.20.1280.250">
    <property type="match status" value="1"/>
</dbReference>
<protein>
    <submittedName>
        <fullName evidence="3">FusB/FusC family EF-G-binding protein</fullName>
    </submittedName>
</protein>
<comment type="caution">
    <text evidence="3">The sequence shown here is derived from an EMBL/GenBank/DDBJ whole genome shotgun (WGS) entry which is preliminary data.</text>
</comment>
<dbReference type="Proteomes" id="UP000596929">
    <property type="component" value="Unassembled WGS sequence"/>
</dbReference>
<dbReference type="RefSeq" id="WP_186859780.1">
    <property type="nucleotide sequence ID" value="NZ_JACOOO010000015.1"/>
</dbReference>
<feature type="domain" description="Elongation factor G-binding protein C-terminal treble-clef zinc-finger" evidence="2">
    <location>
        <begin position="87"/>
        <end position="208"/>
    </location>
</feature>
<dbReference type="Pfam" id="PF07299">
    <property type="entry name" value="EF-G-binding_N"/>
    <property type="match status" value="1"/>
</dbReference>
<dbReference type="InterPro" id="IPR038344">
    <property type="entry name" value="EF-G_N_sf"/>
</dbReference>
<evidence type="ECO:0000259" key="2">
    <source>
        <dbReference type="Pfam" id="PF16571"/>
    </source>
</evidence>